<reference evidence="2 4" key="2">
    <citation type="submission" date="2018-07" db="EMBL/GenBank/DDBJ databases">
        <title>Complete genome of the Arcobacter bivalviorum type strain LMG 26154.</title>
        <authorList>
            <person name="Miller W.G."/>
            <person name="Yee E."/>
            <person name="Bono J.L."/>
        </authorList>
    </citation>
    <scope>NUCLEOTIDE SEQUENCE [LARGE SCALE GENOMIC DNA]</scope>
    <source>
        <strain evidence="2 4">LMG 26154</strain>
    </source>
</reference>
<name>A0AAX2AA48_9BACT</name>
<keyword evidence="1" id="KW-0812">Transmembrane</keyword>
<evidence type="ECO:0000313" key="5">
    <source>
        <dbReference type="Proteomes" id="UP000289193"/>
    </source>
</evidence>
<evidence type="ECO:0000313" key="2">
    <source>
        <dbReference type="EMBL" id="AXH12752.1"/>
    </source>
</evidence>
<dbReference type="Proteomes" id="UP000289193">
    <property type="component" value="Unassembled WGS sequence"/>
</dbReference>
<protein>
    <submittedName>
        <fullName evidence="3">Uncharacterized protein</fullName>
    </submittedName>
</protein>
<evidence type="ECO:0000256" key="1">
    <source>
        <dbReference type="SAM" id="Phobius"/>
    </source>
</evidence>
<dbReference type="AlphaFoldDB" id="A0AAX2AA48"/>
<accession>A0AAX2AA48</accession>
<keyword evidence="1" id="KW-1133">Transmembrane helix</keyword>
<keyword evidence="5" id="KW-1185">Reference proteome</keyword>
<organism evidence="3 5">
    <name type="scientific">Halarcobacter bivalviorum</name>
    <dbReference type="NCBI Taxonomy" id="663364"/>
    <lineage>
        <taxon>Bacteria</taxon>
        <taxon>Pseudomonadati</taxon>
        <taxon>Campylobacterota</taxon>
        <taxon>Epsilonproteobacteria</taxon>
        <taxon>Campylobacterales</taxon>
        <taxon>Arcobacteraceae</taxon>
        <taxon>Halarcobacter</taxon>
    </lineage>
</organism>
<dbReference type="EMBL" id="PDKM01000002">
    <property type="protein sequence ID" value="RXK10330.1"/>
    <property type="molecule type" value="Genomic_DNA"/>
</dbReference>
<evidence type="ECO:0000313" key="4">
    <source>
        <dbReference type="Proteomes" id="UP000253850"/>
    </source>
</evidence>
<sequence>MNDFLTIAKESNYNLFQIYKQAPNETLIIIAGLLVLVALAYFFINNSIKRSLVLKELSKIDEIKNFNDLNAKLVLFVNELPKRGVRIANSLDENKEKLFYKTLKVLSSFSIKEKIEKYQIISKRFDSLSSNSKKYNNDKLSSYFKEKASSLLSTDLNKEIEEYFNSTYFTCEEVENVNSIIKYANKQNSPWQILDKFFANLSKFSFSYNLELFKFIEKLDKENSNQIFDYCNEKIEKIFSSGEDEVSINILEYLYNKDEKNRVYEYIKSLKNSFYLQQLYNQLFNKKEDLNLDLAFIANPTKIENEYKDYIDNSLTTNWRDKEHIEFVSKSPGVLEVLGHTEFRSLIERVDRIKTDIENNKKIEEALMIAKRAESIAIEAKSFNQSSSKKKEKPVVQPRVD</sequence>
<proteinExistence type="predicted"/>
<keyword evidence="1" id="KW-0472">Membrane</keyword>
<feature type="transmembrane region" description="Helical" evidence="1">
    <location>
        <begin position="26"/>
        <end position="44"/>
    </location>
</feature>
<gene>
    <name evidence="2" type="ORF">ABIV_1762</name>
    <name evidence="3" type="ORF">CRV05_03380</name>
</gene>
<evidence type="ECO:0000313" key="3">
    <source>
        <dbReference type="EMBL" id="RXK10330.1"/>
    </source>
</evidence>
<reference evidence="3 5" key="1">
    <citation type="submission" date="2017-10" db="EMBL/GenBank/DDBJ databases">
        <title>Genomics of the genus Arcobacter.</title>
        <authorList>
            <person name="Perez-Cataluna A."/>
            <person name="Figueras M.J."/>
        </authorList>
    </citation>
    <scope>NUCLEOTIDE SEQUENCE [LARGE SCALE GENOMIC DNA]</scope>
    <source>
        <strain evidence="3 5">CECT 7835</strain>
    </source>
</reference>
<dbReference type="KEGG" id="hbv:ABIV_1762"/>
<dbReference type="RefSeq" id="WP_114839571.1">
    <property type="nucleotide sequence ID" value="NZ_CP031217.1"/>
</dbReference>
<dbReference type="EMBL" id="CP031217">
    <property type="protein sequence ID" value="AXH12752.1"/>
    <property type="molecule type" value="Genomic_DNA"/>
</dbReference>
<dbReference type="Proteomes" id="UP000253850">
    <property type="component" value="Chromosome"/>
</dbReference>